<dbReference type="PANTHER" id="PTHR13109">
    <property type="entry name" value="NEUROCHONDRIN"/>
    <property type="match status" value="1"/>
</dbReference>
<sequence>MYAAHAEQKRKESSQIVLEDCMSILQSAKSDNDKFMAVVEIAECVHSNSFTDADRVKILQAMGCDFLARLIRTTSVPSGCPGDLYKSMALSVLSVVSVEPSMAVLPEMKEILPEVNGVISSSMNERKSDDKSRDSLQIQMCEDCIDFISHFAQHEKGIDLLTQGGTVPLLLDLVESPVCQKKVSVLSSLSSVVKSRGDGVFLGKSEKFHSIMSLAVDSLVQTNDLREKSSYAKIITSLLSGMSLMEADESVAWVVKITQCVKKLMVLKLNPEQSEILLLLACALVSAVGAGVLRADVTGDSTLLRTVVARLSVETYMLLDGISLENAMERYPTMDKVYKLICDVVQFVAENDEDSADTDSIIAVYRKLVDISQTLMEFLFSVANQEVELPRNHVVVLLSVRTLAAMLTEITEDPTPQLLELLPFFNLLCQNVDYSDDVKMEVKNATQAALANIKMMGMNVINEVLEEVEEEEEEERDGGKEEAEKTRAEAMVSSGEKKSSSRTASEKKSKCENSGDASHSGGSAFDSLDVKDGFKQLSLSHSSEKQENSESVNVKPTTDHSHHLLNGDVECDVNDDPGHNSGDGSQKETSGQRKKKRSQQVVNVELDAECLEKFNVYRETLRAAKLKPALLNQRQLSFIGKAKKKRGSEENSEVSPHWHPNADDVLGFLLPTYAFLLEHEEVLQIMVKCDAFQTVVNFIEKSLSQFLESKSTVFPESTTRNALGVLEQVYSNAPATAARLDCFQNLFEISVLSVPNLVGLSHPPALVCLKLIEVTLVAYRLQMRGQKRNSSLSRLKHSQSRFFRAVVEYLASFYAIRQSRRQQALVLQIVRESRDMWPLIEDAWCGTVAGLCTLIRDVEDLQDAFVKSLMIPEFLTFLAESDGDADLHSYPEGIQRLMESLLSLVESAAEGSDILCEMLLHHHGRKVASKFGLQKLARCLQSKVSAGSKPT</sequence>
<evidence type="ECO:0000256" key="2">
    <source>
        <dbReference type="SAM" id="MobiDB-lite"/>
    </source>
</evidence>
<gene>
    <name evidence="4" type="primary">LOC101853229</name>
</gene>
<reference evidence="4" key="1">
    <citation type="submission" date="2025-08" db="UniProtKB">
        <authorList>
            <consortium name="RefSeq"/>
        </authorList>
    </citation>
    <scope>IDENTIFICATION</scope>
</reference>
<dbReference type="InterPro" id="IPR008709">
    <property type="entry name" value="Neurochondrin"/>
</dbReference>
<dbReference type="GeneID" id="101853229"/>
<proteinExistence type="inferred from homology"/>
<dbReference type="Proteomes" id="UP000694888">
    <property type="component" value="Unplaced"/>
</dbReference>
<evidence type="ECO:0000313" key="3">
    <source>
        <dbReference type="Proteomes" id="UP000694888"/>
    </source>
</evidence>
<feature type="compositionally biased region" description="Basic and acidic residues" evidence="2">
    <location>
        <begin position="477"/>
        <end position="488"/>
    </location>
</feature>
<name>A0ABM0JK44_APLCA</name>
<feature type="compositionally biased region" description="Basic and acidic residues" evidence="2">
    <location>
        <begin position="495"/>
        <end position="513"/>
    </location>
</feature>
<dbReference type="SUPFAM" id="SSF48371">
    <property type="entry name" value="ARM repeat"/>
    <property type="match status" value="1"/>
</dbReference>
<feature type="compositionally biased region" description="Acidic residues" evidence="2">
    <location>
        <begin position="467"/>
        <end position="476"/>
    </location>
</feature>
<feature type="region of interest" description="Disordered" evidence="2">
    <location>
        <begin position="467"/>
        <end position="599"/>
    </location>
</feature>
<evidence type="ECO:0000256" key="1">
    <source>
        <dbReference type="ARBA" id="ARBA00006927"/>
    </source>
</evidence>
<keyword evidence="3" id="KW-1185">Reference proteome</keyword>
<organism evidence="3 4">
    <name type="scientific">Aplysia californica</name>
    <name type="common">California sea hare</name>
    <dbReference type="NCBI Taxonomy" id="6500"/>
    <lineage>
        <taxon>Eukaryota</taxon>
        <taxon>Metazoa</taxon>
        <taxon>Spiralia</taxon>
        <taxon>Lophotrochozoa</taxon>
        <taxon>Mollusca</taxon>
        <taxon>Gastropoda</taxon>
        <taxon>Heterobranchia</taxon>
        <taxon>Euthyneura</taxon>
        <taxon>Tectipleura</taxon>
        <taxon>Aplysiida</taxon>
        <taxon>Aplysioidea</taxon>
        <taxon>Aplysiidae</taxon>
        <taxon>Aplysia</taxon>
    </lineage>
</organism>
<accession>A0ABM0JK44</accession>
<dbReference type="InterPro" id="IPR016024">
    <property type="entry name" value="ARM-type_fold"/>
</dbReference>
<dbReference type="PANTHER" id="PTHR13109:SF7">
    <property type="entry name" value="NEUROCHONDRIN"/>
    <property type="match status" value="1"/>
</dbReference>
<comment type="similarity">
    <text evidence="1">Belongs to the neurochondrin family.</text>
</comment>
<evidence type="ECO:0000313" key="4">
    <source>
        <dbReference type="RefSeq" id="XP_005095573.1"/>
    </source>
</evidence>
<dbReference type="RefSeq" id="XP_005095573.1">
    <property type="nucleotide sequence ID" value="XM_005095516.3"/>
</dbReference>
<protein>
    <submittedName>
        <fullName evidence="4">Uncharacterized protein LOC101853229</fullName>
    </submittedName>
</protein>
<dbReference type="Pfam" id="PF05536">
    <property type="entry name" value="Neurochondrin"/>
    <property type="match status" value="1"/>
</dbReference>